<dbReference type="GO" id="GO:0003677">
    <property type="term" value="F:DNA binding"/>
    <property type="evidence" value="ECO:0007669"/>
    <property type="project" value="UniProtKB-KW"/>
</dbReference>
<dbReference type="AlphaFoldDB" id="A0A445IC40"/>
<dbReference type="FunFam" id="1.10.10.60:FF:000349">
    <property type="entry name" value="Transcription factor MYB39"/>
    <property type="match status" value="1"/>
</dbReference>
<feature type="domain" description="HTH myb-type" evidence="7">
    <location>
        <begin position="9"/>
        <end position="61"/>
    </location>
</feature>
<evidence type="ECO:0000313" key="8">
    <source>
        <dbReference type="EMBL" id="RZB83584.1"/>
    </source>
</evidence>
<dbReference type="PANTHER" id="PTHR47994:SF5">
    <property type="entry name" value="F14D16.11-RELATED"/>
    <property type="match status" value="1"/>
</dbReference>
<accession>A0A445IC40</accession>
<feature type="domain" description="Myb-like" evidence="6">
    <location>
        <begin position="62"/>
        <end position="112"/>
    </location>
</feature>
<dbReference type="Proteomes" id="UP000289340">
    <property type="component" value="Chromosome 11"/>
</dbReference>
<feature type="region of interest" description="Disordered" evidence="5">
    <location>
        <begin position="217"/>
        <end position="236"/>
    </location>
</feature>
<protein>
    <submittedName>
        <fullName evidence="8">Transcription factor MYB102</fullName>
    </submittedName>
</protein>
<dbReference type="Gramene" id="XM_028331552.1">
    <property type="protein sequence ID" value="XP_028187353.1"/>
    <property type="gene ID" value="LOC114373974"/>
</dbReference>
<dbReference type="SMR" id="A0A445IC40"/>
<evidence type="ECO:0000256" key="3">
    <source>
        <dbReference type="ARBA" id="ARBA00023125"/>
    </source>
</evidence>
<dbReference type="InterPro" id="IPR009057">
    <property type="entry name" value="Homeodomain-like_sf"/>
</dbReference>
<evidence type="ECO:0000313" key="9">
    <source>
        <dbReference type="Proteomes" id="UP000289340"/>
    </source>
</evidence>
<dbReference type="PANTHER" id="PTHR47994">
    <property type="entry name" value="F14D16.11-RELATED"/>
    <property type="match status" value="1"/>
</dbReference>
<keyword evidence="2" id="KW-0677">Repeat</keyword>
<evidence type="ECO:0000259" key="7">
    <source>
        <dbReference type="PROSITE" id="PS51294"/>
    </source>
</evidence>
<evidence type="ECO:0000256" key="1">
    <source>
        <dbReference type="ARBA" id="ARBA00004123"/>
    </source>
</evidence>
<evidence type="ECO:0000259" key="6">
    <source>
        <dbReference type="PROSITE" id="PS50090"/>
    </source>
</evidence>
<dbReference type="GO" id="GO:0005634">
    <property type="term" value="C:nucleus"/>
    <property type="evidence" value="ECO:0007669"/>
    <property type="project" value="UniProtKB-SubCell"/>
</dbReference>
<feature type="domain" description="Myb-like" evidence="6">
    <location>
        <begin position="9"/>
        <end position="61"/>
    </location>
</feature>
<dbReference type="PROSITE" id="PS50090">
    <property type="entry name" value="MYB_LIKE"/>
    <property type="match status" value="2"/>
</dbReference>
<dbReference type="InterPro" id="IPR017930">
    <property type="entry name" value="Myb_dom"/>
</dbReference>
<dbReference type="EMBL" id="QZWG01000011">
    <property type="protein sequence ID" value="RZB83584.1"/>
    <property type="molecule type" value="Genomic_DNA"/>
</dbReference>
<organism evidence="8 9">
    <name type="scientific">Glycine soja</name>
    <name type="common">Wild soybean</name>
    <dbReference type="NCBI Taxonomy" id="3848"/>
    <lineage>
        <taxon>Eukaryota</taxon>
        <taxon>Viridiplantae</taxon>
        <taxon>Streptophyta</taxon>
        <taxon>Embryophyta</taxon>
        <taxon>Tracheophyta</taxon>
        <taxon>Spermatophyta</taxon>
        <taxon>Magnoliopsida</taxon>
        <taxon>eudicotyledons</taxon>
        <taxon>Gunneridae</taxon>
        <taxon>Pentapetalae</taxon>
        <taxon>rosids</taxon>
        <taxon>fabids</taxon>
        <taxon>Fabales</taxon>
        <taxon>Fabaceae</taxon>
        <taxon>Papilionoideae</taxon>
        <taxon>50 kb inversion clade</taxon>
        <taxon>NPAAA clade</taxon>
        <taxon>indigoferoid/millettioid clade</taxon>
        <taxon>Phaseoleae</taxon>
        <taxon>Glycine</taxon>
        <taxon>Glycine subgen. Soja</taxon>
    </lineage>
</organism>
<dbReference type="InterPro" id="IPR001005">
    <property type="entry name" value="SANT/Myb"/>
</dbReference>
<feature type="compositionally biased region" description="Low complexity" evidence="5">
    <location>
        <begin position="222"/>
        <end position="236"/>
    </location>
</feature>
<proteinExistence type="predicted"/>
<dbReference type="Gene3D" id="1.10.10.60">
    <property type="entry name" value="Homeodomain-like"/>
    <property type="match status" value="2"/>
</dbReference>
<dbReference type="SUPFAM" id="SSF46689">
    <property type="entry name" value="Homeodomain-like"/>
    <property type="match status" value="1"/>
</dbReference>
<dbReference type="Pfam" id="PF00249">
    <property type="entry name" value="Myb_DNA-binding"/>
    <property type="match status" value="2"/>
</dbReference>
<dbReference type="SMART" id="SM00717">
    <property type="entry name" value="SANT"/>
    <property type="match status" value="2"/>
</dbReference>
<evidence type="ECO:0000256" key="2">
    <source>
        <dbReference type="ARBA" id="ARBA00022737"/>
    </source>
</evidence>
<dbReference type="FunFam" id="1.10.10.60:FF:000001">
    <property type="entry name" value="MYB-related transcription factor"/>
    <property type="match status" value="1"/>
</dbReference>
<keyword evidence="3" id="KW-0238">DNA-binding</keyword>
<dbReference type="InterPro" id="IPR015495">
    <property type="entry name" value="Myb_TF_plants"/>
</dbReference>
<sequence length="324" mass="36131">MGRAPCCDKNGLKKGPWTSEEDLLLTNYIQTHGPGNWRTIPKNAGLQRCGKSCRLRWTNYLRPDIKRGRFSFEEEEAIIQLHSVLGNKWSAIAARLPGRTDNEIKNYWNTHVRKRLLRTGIDPVTHAPRLDLLDISSILRSAIGNVNPSILNLQGLLGAQALMNPEFLKLAATATLLSLKNNENPSNLVSQVQQQFNSAGNCLVQNQVAAPNDPFQTPTHVNNGLSSSSPENSILSHLGENNNYQLNAQQINQVDLLLDHELEHYLNCVNQNIGYESVTPLSTPTPLNSSSTYVNSSTEEERDTYCSDIFKLEIPESLDISDFL</sequence>
<dbReference type="CDD" id="cd00167">
    <property type="entry name" value="SANT"/>
    <property type="match status" value="2"/>
</dbReference>
<keyword evidence="4" id="KW-0539">Nucleus</keyword>
<dbReference type="PROSITE" id="PS51294">
    <property type="entry name" value="HTH_MYB"/>
    <property type="match status" value="2"/>
</dbReference>
<name>A0A445IC40_GLYSO</name>
<evidence type="ECO:0000256" key="4">
    <source>
        <dbReference type="ARBA" id="ARBA00023242"/>
    </source>
</evidence>
<gene>
    <name evidence="8" type="ORF">D0Y65_032225</name>
</gene>
<comment type="caution">
    <text evidence="8">The sequence shown here is derived from an EMBL/GenBank/DDBJ whole genome shotgun (WGS) entry which is preliminary data.</text>
</comment>
<evidence type="ECO:0000256" key="5">
    <source>
        <dbReference type="SAM" id="MobiDB-lite"/>
    </source>
</evidence>
<reference evidence="8 9" key="1">
    <citation type="submission" date="2018-09" db="EMBL/GenBank/DDBJ databases">
        <title>A high-quality reference genome of wild soybean provides a powerful tool to mine soybean genomes.</title>
        <authorList>
            <person name="Xie M."/>
            <person name="Chung C.Y.L."/>
            <person name="Li M.-W."/>
            <person name="Wong F.-L."/>
            <person name="Chan T.-F."/>
            <person name="Lam H.-M."/>
        </authorList>
    </citation>
    <scope>NUCLEOTIDE SEQUENCE [LARGE SCALE GENOMIC DNA]</scope>
    <source>
        <strain evidence="9">cv. W05</strain>
        <tissue evidence="8">Hypocotyl of etiolated seedlings</tissue>
    </source>
</reference>
<comment type="subcellular location">
    <subcellularLocation>
        <location evidence="1">Nucleus</location>
    </subcellularLocation>
</comment>
<keyword evidence="9" id="KW-1185">Reference proteome</keyword>
<feature type="domain" description="HTH myb-type" evidence="7">
    <location>
        <begin position="62"/>
        <end position="116"/>
    </location>
</feature>